<sequence>MKNQPPFLHNPLHDFYQQNISAYHQLINSRGGMEHLRNDFMRQQQLNHNISLMNNNQFMPNRVFEIPTSNNSHVSVIAPPPLEKKKNSSESSKGIKKGKLKPKLEKLQTQPSLCPPKSQGLQNFPPNDANLEILMRYQRINEEHTNGMDGRLNNQNNMPSNFNGTSPVNCYFRNTENLINAPIHIQHRIKSRTDEIHNLLDFRFNHSIDFAQKFSFFDCLSLQDKIILMENVDRVLVLIDDVNSFYNHNNLAKIININMQAGNVLKFPSLRNPYASFDIFTFYNEFQPSPTEYCIIKGLIMCSFETKQLSATGQAIIQENKTQTLNVVYIYMCKSYGSQKGLERFQKVTNAVSEIFKYWEAIHELYESLKSRMGKSY</sequence>
<accession>A0AC35THK4</accession>
<reference evidence="2" key="1">
    <citation type="submission" date="2016-11" db="UniProtKB">
        <authorList>
            <consortium name="WormBaseParasite"/>
        </authorList>
    </citation>
    <scope>IDENTIFICATION</scope>
    <source>
        <strain evidence="2">KR3021</strain>
    </source>
</reference>
<name>A0AC35THK4_9BILA</name>
<evidence type="ECO:0000313" key="1">
    <source>
        <dbReference type="Proteomes" id="UP000095286"/>
    </source>
</evidence>
<proteinExistence type="predicted"/>
<organism evidence="1 2">
    <name type="scientific">Rhabditophanes sp. KR3021</name>
    <dbReference type="NCBI Taxonomy" id="114890"/>
    <lineage>
        <taxon>Eukaryota</taxon>
        <taxon>Metazoa</taxon>
        <taxon>Ecdysozoa</taxon>
        <taxon>Nematoda</taxon>
        <taxon>Chromadorea</taxon>
        <taxon>Rhabditida</taxon>
        <taxon>Tylenchina</taxon>
        <taxon>Panagrolaimomorpha</taxon>
        <taxon>Strongyloidoidea</taxon>
        <taxon>Alloionematidae</taxon>
        <taxon>Rhabditophanes</taxon>
    </lineage>
</organism>
<dbReference type="Proteomes" id="UP000095286">
    <property type="component" value="Unplaced"/>
</dbReference>
<protein>
    <submittedName>
        <fullName evidence="2">NR LBD domain-containing protein</fullName>
    </submittedName>
</protein>
<evidence type="ECO:0000313" key="2">
    <source>
        <dbReference type="WBParaSite" id="RSKR_0000065833.1"/>
    </source>
</evidence>
<dbReference type="WBParaSite" id="RSKR_0000065833.1">
    <property type="protein sequence ID" value="RSKR_0000065833.1"/>
    <property type="gene ID" value="RSKR_0000065833"/>
</dbReference>